<dbReference type="InterPro" id="IPR035963">
    <property type="entry name" value="FERM_2"/>
</dbReference>
<sequence>LLDAVFKEYGFDESCRPVFALWLVSDELSLQLKKEHKVLHHMAPKKWANSVERWGTPLEGRDARKPSKPRLVFRHNAHCPLAEEKKAGFNDKALYLLYEEARGLFLRGFYPCDAQDAITLAAISLAIIYGPKHTVSAPNLKVVMPPHLANKEPKRTLMNIAKEYETLQNQNLLSLQLTSLFDAQLYLTKPFQTIIPVRVGVNDDGIHVINDETKALVFRFSLQHLVWTPPDDKPYIDMQSPRIMEFRIATKQAAHIHQLLSTLCGKPMTPSSPPSSASISAR</sequence>
<evidence type="ECO:0000313" key="3">
    <source>
        <dbReference type="EMBL" id="CAJ0560692.1"/>
    </source>
</evidence>
<dbReference type="Pfam" id="PF00373">
    <property type="entry name" value="FERM_M"/>
    <property type="match status" value="1"/>
</dbReference>
<evidence type="ECO:0000259" key="2">
    <source>
        <dbReference type="Pfam" id="PF24522"/>
    </source>
</evidence>
<dbReference type="Pfam" id="PF24522">
    <property type="entry name" value="KRIT1_FRMD8_FERM_C"/>
    <property type="match status" value="1"/>
</dbReference>
<dbReference type="Gene3D" id="1.20.80.10">
    <property type="match status" value="1"/>
</dbReference>
<feature type="domain" description="KRIT1/FRMD8 FERM" evidence="2">
    <location>
        <begin position="195"/>
        <end position="259"/>
    </location>
</feature>
<dbReference type="Gene3D" id="2.30.29.30">
    <property type="entry name" value="Pleckstrin-homology domain (PH domain)/Phosphotyrosine-binding domain (PTB)"/>
    <property type="match status" value="1"/>
</dbReference>
<dbReference type="CDD" id="cd14473">
    <property type="entry name" value="FERM_B-lobe"/>
    <property type="match status" value="1"/>
</dbReference>
<dbReference type="InterPro" id="IPR011993">
    <property type="entry name" value="PH-like_dom_sf"/>
</dbReference>
<dbReference type="InterPro" id="IPR057096">
    <property type="entry name" value="KRIT1_FRMD8_FERM_C"/>
</dbReference>
<dbReference type="InterPro" id="IPR014352">
    <property type="entry name" value="FERM/acyl-CoA-bd_prot_sf"/>
</dbReference>
<proteinExistence type="predicted"/>
<dbReference type="GO" id="GO:0005886">
    <property type="term" value="C:plasma membrane"/>
    <property type="evidence" value="ECO:0007669"/>
    <property type="project" value="TreeGrafter"/>
</dbReference>
<feature type="non-terminal residue" evidence="3">
    <location>
        <position position="282"/>
    </location>
</feature>
<evidence type="ECO:0000259" key="1">
    <source>
        <dbReference type="Pfam" id="PF00373"/>
    </source>
</evidence>
<protein>
    <recommendedName>
        <fullName evidence="5">FERM domain-containing protein</fullName>
    </recommendedName>
</protein>
<dbReference type="AlphaFoldDB" id="A0AA36FQE0"/>
<accession>A0AA36FQE0</accession>
<dbReference type="InterPro" id="IPR051594">
    <property type="entry name" value="KRIT1/FRMD8"/>
</dbReference>
<dbReference type="Gene3D" id="3.10.20.90">
    <property type="entry name" value="Phosphatidylinositol 3-kinase Catalytic Subunit, Chain A, domain 1"/>
    <property type="match status" value="1"/>
</dbReference>
<comment type="caution">
    <text evidence="3">The sequence shown here is derived from an EMBL/GenBank/DDBJ whole genome shotgun (WGS) entry which is preliminary data.</text>
</comment>
<feature type="domain" description="FERM central" evidence="1">
    <location>
        <begin position="91"/>
        <end position="173"/>
    </location>
</feature>
<dbReference type="PANTHER" id="PTHR13283:SF10">
    <property type="entry name" value="FERM DOMAIN-CONTAINING PROTEIN 8"/>
    <property type="match status" value="1"/>
</dbReference>
<dbReference type="Proteomes" id="UP001177023">
    <property type="component" value="Unassembled WGS sequence"/>
</dbReference>
<feature type="non-terminal residue" evidence="3">
    <location>
        <position position="1"/>
    </location>
</feature>
<reference evidence="3" key="1">
    <citation type="submission" date="2023-06" db="EMBL/GenBank/DDBJ databases">
        <authorList>
            <person name="Delattre M."/>
        </authorList>
    </citation>
    <scope>NUCLEOTIDE SEQUENCE</scope>
    <source>
        <strain evidence="3">AF72</strain>
    </source>
</reference>
<dbReference type="SUPFAM" id="SSF47031">
    <property type="entry name" value="Second domain of FERM"/>
    <property type="match status" value="1"/>
</dbReference>
<dbReference type="EMBL" id="CATQJA010000482">
    <property type="protein sequence ID" value="CAJ0560692.1"/>
    <property type="molecule type" value="Genomic_DNA"/>
</dbReference>
<evidence type="ECO:0000313" key="4">
    <source>
        <dbReference type="Proteomes" id="UP001177023"/>
    </source>
</evidence>
<evidence type="ECO:0008006" key="5">
    <source>
        <dbReference type="Google" id="ProtNLM"/>
    </source>
</evidence>
<keyword evidence="4" id="KW-1185">Reference proteome</keyword>
<dbReference type="PANTHER" id="PTHR13283">
    <property type="entry name" value="KREV INTERACTION TRAPPED 1-RELATED"/>
    <property type="match status" value="1"/>
</dbReference>
<name>A0AA36FQE0_9BILA</name>
<gene>
    <name evidence="3" type="ORF">MSPICULIGERA_LOCUS1622</name>
</gene>
<organism evidence="3 4">
    <name type="scientific">Mesorhabditis spiculigera</name>
    <dbReference type="NCBI Taxonomy" id="96644"/>
    <lineage>
        <taxon>Eukaryota</taxon>
        <taxon>Metazoa</taxon>
        <taxon>Ecdysozoa</taxon>
        <taxon>Nematoda</taxon>
        <taxon>Chromadorea</taxon>
        <taxon>Rhabditida</taxon>
        <taxon>Rhabditina</taxon>
        <taxon>Rhabditomorpha</taxon>
        <taxon>Rhabditoidea</taxon>
        <taxon>Rhabditidae</taxon>
        <taxon>Mesorhabditinae</taxon>
        <taxon>Mesorhabditis</taxon>
    </lineage>
</organism>
<dbReference type="InterPro" id="IPR019748">
    <property type="entry name" value="FERM_central"/>
</dbReference>